<accession>A0A9P3GN69</accession>
<dbReference type="SUPFAM" id="SSF56784">
    <property type="entry name" value="HAD-like"/>
    <property type="match status" value="1"/>
</dbReference>
<sequence>MPFNLPGTLVPLHLIFSPRLVVPSLVVRDIRQLDFYELRKAGYRGAVFDKDNCLTAPHRDQLVPELTDAWCECREAFGEGNVLIVSNSAGTRVDPGEIQAESVTFHLKTPVLRHSVFKPSYSCISSIRKYFSSLPEPIRDDELLVVGDRIFTDIVMANRMARRRAVPAPDTARPSGAGKLSEKTHESNATAPTEPPESLRTPSPRTGPLSIWTNGVWQREAAAMRFLEKSFMEGVRRYVVADNGVEVKGGDVSKFVRPDPIPDEPPKAERVSLVKRLWSRVRRS</sequence>
<dbReference type="InterPro" id="IPR036412">
    <property type="entry name" value="HAD-like_sf"/>
</dbReference>
<dbReference type="GO" id="GO:0008962">
    <property type="term" value="F:phosphatidylglycerophosphatase activity"/>
    <property type="evidence" value="ECO:0007669"/>
    <property type="project" value="InterPro"/>
</dbReference>
<feature type="region of interest" description="Disordered" evidence="1">
    <location>
        <begin position="163"/>
        <end position="211"/>
    </location>
</feature>
<keyword evidence="3" id="KW-1185">Reference proteome</keyword>
<dbReference type="Pfam" id="PF09419">
    <property type="entry name" value="PGP_phosphatase"/>
    <property type="match status" value="1"/>
</dbReference>
<reference evidence="2 3" key="1">
    <citation type="submission" date="2021-08" db="EMBL/GenBank/DDBJ databases">
        <title>Draft Genome Sequence of Phanerochaete sordida strain YK-624.</title>
        <authorList>
            <person name="Mori T."/>
            <person name="Dohra H."/>
            <person name="Suzuki T."/>
            <person name="Kawagishi H."/>
            <person name="Hirai H."/>
        </authorList>
    </citation>
    <scope>NUCLEOTIDE SEQUENCE [LARGE SCALE GENOMIC DNA]</scope>
    <source>
        <strain evidence="2 3">YK-624</strain>
    </source>
</reference>
<dbReference type="OrthoDB" id="198652at2759"/>
<comment type="caution">
    <text evidence="2">The sequence shown here is derived from an EMBL/GenBank/DDBJ whole genome shotgun (WGS) entry which is preliminary data.</text>
</comment>
<dbReference type="InterPro" id="IPR023214">
    <property type="entry name" value="HAD_sf"/>
</dbReference>
<evidence type="ECO:0000256" key="1">
    <source>
        <dbReference type="SAM" id="MobiDB-lite"/>
    </source>
</evidence>
<evidence type="ECO:0000313" key="2">
    <source>
        <dbReference type="EMBL" id="GJE97319.1"/>
    </source>
</evidence>
<evidence type="ECO:0000313" key="3">
    <source>
        <dbReference type="Proteomes" id="UP000703269"/>
    </source>
</evidence>
<dbReference type="Gene3D" id="3.40.50.1000">
    <property type="entry name" value="HAD superfamily/HAD-like"/>
    <property type="match status" value="1"/>
</dbReference>
<gene>
    <name evidence="2" type="ORF">PsYK624_135350</name>
</gene>
<dbReference type="Proteomes" id="UP000703269">
    <property type="component" value="Unassembled WGS sequence"/>
</dbReference>
<dbReference type="InterPro" id="IPR027706">
    <property type="entry name" value="PGP_Pase"/>
</dbReference>
<name>A0A9P3GN69_9APHY</name>
<proteinExistence type="predicted"/>
<organism evidence="2 3">
    <name type="scientific">Phanerochaete sordida</name>
    <dbReference type="NCBI Taxonomy" id="48140"/>
    <lineage>
        <taxon>Eukaryota</taxon>
        <taxon>Fungi</taxon>
        <taxon>Dikarya</taxon>
        <taxon>Basidiomycota</taxon>
        <taxon>Agaricomycotina</taxon>
        <taxon>Agaricomycetes</taxon>
        <taxon>Polyporales</taxon>
        <taxon>Phanerochaetaceae</taxon>
        <taxon>Phanerochaete</taxon>
    </lineage>
</organism>
<protein>
    <submittedName>
        <fullName evidence="2">HAD phosphatase</fullName>
    </submittedName>
</protein>
<dbReference type="AlphaFoldDB" id="A0A9P3GN69"/>
<dbReference type="EMBL" id="BPQB01000070">
    <property type="protein sequence ID" value="GJE97319.1"/>
    <property type="molecule type" value="Genomic_DNA"/>
</dbReference>